<dbReference type="EMBL" id="JAQLOI010000001">
    <property type="protein sequence ID" value="MDB1122236.1"/>
    <property type="molecule type" value="Genomic_DNA"/>
</dbReference>
<proteinExistence type="predicted"/>
<evidence type="ECO:0008006" key="3">
    <source>
        <dbReference type="Google" id="ProtNLM"/>
    </source>
</evidence>
<name>A0ABT4YL19_9VIBR</name>
<comment type="caution">
    <text evidence="1">The sequence shown here is derived from an EMBL/GenBank/DDBJ whole genome shotgun (WGS) entry which is preliminary data.</text>
</comment>
<organism evidence="1 2">
    <name type="scientific">Vibrio algarum</name>
    <dbReference type="NCBI Taxonomy" id="3020714"/>
    <lineage>
        <taxon>Bacteria</taxon>
        <taxon>Pseudomonadati</taxon>
        <taxon>Pseudomonadota</taxon>
        <taxon>Gammaproteobacteria</taxon>
        <taxon>Vibrionales</taxon>
        <taxon>Vibrionaceae</taxon>
        <taxon>Vibrio</taxon>
    </lineage>
</organism>
<evidence type="ECO:0000313" key="2">
    <source>
        <dbReference type="Proteomes" id="UP001210678"/>
    </source>
</evidence>
<dbReference type="Proteomes" id="UP001210678">
    <property type="component" value="Unassembled WGS sequence"/>
</dbReference>
<gene>
    <name evidence="1" type="ORF">PGX00_00095</name>
</gene>
<dbReference type="RefSeq" id="WP_272131775.1">
    <property type="nucleotide sequence ID" value="NZ_JAQLOI010000001.1"/>
</dbReference>
<reference evidence="1 2" key="1">
    <citation type="submission" date="2023-01" db="EMBL/GenBank/DDBJ databases">
        <title>Vibrio sp. KJ40-1 sp.nov, isolated from marine algae.</title>
        <authorList>
            <person name="Butt M."/>
            <person name="Kim J.M.J."/>
            <person name="Jeon C.O.C."/>
        </authorList>
    </citation>
    <scope>NUCLEOTIDE SEQUENCE [LARGE SCALE GENOMIC DNA]</scope>
    <source>
        <strain evidence="1 2">KJ40-1</strain>
    </source>
</reference>
<protein>
    <recommendedName>
        <fullName evidence="3">WYL domain-containing protein</fullName>
    </recommendedName>
</protein>
<evidence type="ECO:0000313" key="1">
    <source>
        <dbReference type="EMBL" id="MDB1122236.1"/>
    </source>
</evidence>
<sequence>MAKFIKPSIADGISFAFELYKRIPTARKVTAQELKAQLDEVGLTRDIRTIQRNLDVIVRYFDIEKDTRDKPYGYSRRSNIKRTLGAREAMILAIAEVQLKHALPDDLQSAIESTFTETRINFLPTCERNEISLPSKVVLSSNIVEVPKMSTTSDLFERLCIALYHNRWVNLSSNMNGQNTPVETKPLGLILSGTQLLLVHQEKGSDAVKEIPLDRISQFRVSTYAFEYPRKFEFRKYAVKEQNALLRTKLIKAHCSSLN</sequence>
<accession>A0ABT4YL19</accession>
<keyword evidence="2" id="KW-1185">Reference proteome</keyword>